<accession>A0A164ZY88</accession>
<dbReference type="EMBL" id="KV419395">
    <property type="protein sequence ID" value="KZS98226.1"/>
    <property type="molecule type" value="Genomic_DNA"/>
</dbReference>
<reference evidence="1 2" key="1">
    <citation type="journal article" date="2016" name="Mol. Biol. Evol.">
        <title>Comparative Genomics of Early-Diverging Mushroom-Forming Fungi Provides Insights into the Origins of Lignocellulose Decay Capabilities.</title>
        <authorList>
            <person name="Nagy L.G."/>
            <person name="Riley R."/>
            <person name="Tritt A."/>
            <person name="Adam C."/>
            <person name="Daum C."/>
            <person name="Floudas D."/>
            <person name="Sun H."/>
            <person name="Yadav J.S."/>
            <person name="Pangilinan J."/>
            <person name="Larsson K.H."/>
            <person name="Matsuura K."/>
            <person name="Barry K."/>
            <person name="Labutti K."/>
            <person name="Kuo R."/>
            <person name="Ohm R.A."/>
            <person name="Bhattacharya S.S."/>
            <person name="Shirouzu T."/>
            <person name="Yoshinaga Y."/>
            <person name="Martin F.M."/>
            <person name="Grigoriev I.V."/>
            <person name="Hibbett D.S."/>
        </authorList>
    </citation>
    <scope>NUCLEOTIDE SEQUENCE [LARGE SCALE GENOMIC DNA]</scope>
    <source>
        <strain evidence="1 2">HHB9708</strain>
    </source>
</reference>
<gene>
    <name evidence="1" type="ORF">SISNIDRAFT_492601</name>
</gene>
<protein>
    <recommendedName>
        <fullName evidence="3">Protein kinase domain-containing protein</fullName>
    </recommendedName>
</protein>
<dbReference type="OrthoDB" id="3239163at2759"/>
<keyword evidence="2" id="KW-1185">Reference proteome</keyword>
<sequence>MTMHSELALLTTMNILDKTRLMLVSYCPCPLLFVYYGSTPYGSILAAPSYIHDRSTTMPSPRAGPLYLLLINVLVSIFAHARPLSSSSQTDRYLINGPYGVPYHEEGKPVVLGGHNLTVGKYLWSGRTGEYYDVFWPPLNSTIVIKQFYIWWWGFEIEREIDNLKEIGQFVLFDQYDGRRWIAMEKKPGHLLTKTKAFKAAYKHSRHACDAVVERIYEPVFNEIIDLVARHGIYHNISFTRAVFSDDISQVHLVDFGDDERVDPASATQRAFRERVALDIYKTWPNDGRSYADCLIESVAMQSIATAADSLSGTGWGFRTARLRLQLTLEPLGLLKGLEIVGMVEFEHRSPTSGSLELVIGLRERSWIRVNTQDED</sequence>
<evidence type="ECO:0000313" key="1">
    <source>
        <dbReference type="EMBL" id="KZS98226.1"/>
    </source>
</evidence>
<name>A0A164ZY88_9AGAM</name>
<dbReference type="AlphaFoldDB" id="A0A164ZY88"/>
<organism evidence="1 2">
    <name type="scientific">Sistotremastrum niveocremeum HHB9708</name>
    <dbReference type="NCBI Taxonomy" id="1314777"/>
    <lineage>
        <taxon>Eukaryota</taxon>
        <taxon>Fungi</taxon>
        <taxon>Dikarya</taxon>
        <taxon>Basidiomycota</taxon>
        <taxon>Agaricomycotina</taxon>
        <taxon>Agaricomycetes</taxon>
        <taxon>Sistotremastrales</taxon>
        <taxon>Sistotremastraceae</taxon>
        <taxon>Sertulicium</taxon>
        <taxon>Sertulicium niveocremeum</taxon>
    </lineage>
</organism>
<evidence type="ECO:0008006" key="3">
    <source>
        <dbReference type="Google" id="ProtNLM"/>
    </source>
</evidence>
<dbReference type="Proteomes" id="UP000076722">
    <property type="component" value="Unassembled WGS sequence"/>
</dbReference>
<evidence type="ECO:0000313" key="2">
    <source>
        <dbReference type="Proteomes" id="UP000076722"/>
    </source>
</evidence>
<proteinExistence type="predicted"/>